<keyword evidence="5" id="KW-0472">Membrane</keyword>
<dbReference type="STRING" id="137246.A0A401RJ58"/>
<dbReference type="PIRSF" id="PIRSF000126">
    <property type="entry name" value="11-beta-HSD1"/>
    <property type="match status" value="1"/>
</dbReference>
<dbReference type="Pfam" id="PF00106">
    <property type="entry name" value="adh_short"/>
    <property type="match status" value="1"/>
</dbReference>
<reference evidence="6 7" key="1">
    <citation type="journal article" date="2018" name="Nat. Ecol. Evol.">
        <title>Shark genomes provide insights into elasmobranch evolution and the origin of vertebrates.</title>
        <authorList>
            <person name="Hara Y"/>
            <person name="Yamaguchi K"/>
            <person name="Onimaru K"/>
            <person name="Kadota M"/>
            <person name="Koyanagi M"/>
            <person name="Keeley SD"/>
            <person name="Tatsumi K"/>
            <person name="Tanaka K"/>
            <person name="Motone F"/>
            <person name="Kageyama Y"/>
            <person name="Nozu R"/>
            <person name="Adachi N"/>
            <person name="Nishimura O"/>
            <person name="Nakagawa R"/>
            <person name="Tanegashima C"/>
            <person name="Kiyatake I"/>
            <person name="Matsumoto R"/>
            <person name="Murakumo K"/>
            <person name="Nishida K"/>
            <person name="Terakita A"/>
            <person name="Kuratani S"/>
            <person name="Sato K"/>
            <person name="Hyodo S Kuraku.S."/>
        </authorList>
    </citation>
    <scope>NUCLEOTIDE SEQUENCE [LARGE SCALE GENOMIC DNA]</scope>
</reference>
<keyword evidence="2" id="KW-0444">Lipid biosynthesis</keyword>
<dbReference type="PANTHER" id="PTHR43899">
    <property type="entry name" value="RH59310P"/>
    <property type="match status" value="1"/>
</dbReference>
<feature type="transmembrane region" description="Helical" evidence="5">
    <location>
        <begin position="7"/>
        <end position="25"/>
    </location>
</feature>
<dbReference type="InterPro" id="IPR051019">
    <property type="entry name" value="VLCFA-Steroid_DH"/>
</dbReference>
<evidence type="ECO:0000256" key="3">
    <source>
        <dbReference type="ARBA" id="ARBA00023002"/>
    </source>
</evidence>
<name>A0A401RJ58_CHIPU</name>
<dbReference type="FunFam" id="3.40.50.720:FF:000137">
    <property type="entry name" value="Hydroxysteroid (17-beta) dehydrogenase 3"/>
    <property type="match status" value="1"/>
</dbReference>
<keyword evidence="1" id="KW-0521">NADP</keyword>
<dbReference type="InterPro" id="IPR036291">
    <property type="entry name" value="NAD(P)-bd_dom_sf"/>
</dbReference>
<sequence>MFFTDELMTSILALIGTVTCLYYFIKYSWELLIGIRVYILAKFWRTDLTLYGEWAVVTGATAGIGKAYAHELARRGLNVVLISRSLEKLRATADEIEQQHGKKTKIVQADFNNGAEIYGPIEAALKDLNIGILVNNVGKTYQVLPCYFLDVPDVEKAILDIMNCNVLSVVMMTKIVLPQLLKRKKGIVINISSEAGAHPHPLITMYSATKVFVDFFSQALNAEYKPNGIIVQSVLPLLVSTNLTHDQETNLFVKGADDYAQEALNTVGLTEKTNGCLSHALQHFFFERLFPRWLRLTEFNINNMKKLSERRKPLVEKWRWKQKTA</sequence>
<dbReference type="GO" id="GO:0006694">
    <property type="term" value="P:steroid biosynthetic process"/>
    <property type="evidence" value="ECO:0007669"/>
    <property type="project" value="UniProtKB-KW"/>
</dbReference>
<dbReference type="Gene3D" id="3.40.50.720">
    <property type="entry name" value="NAD(P)-binding Rossmann-like Domain"/>
    <property type="match status" value="1"/>
</dbReference>
<comment type="similarity">
    <text evidence="4">Belongs to the short-chain dehydrogenases/reductases (SDR) family.</text>
</comment>
<evidence type="ECO:0000313" key="6">
    <source>
        <dbReference type="EMBL" id="GCC18182.1"/>
    </source>
</evidence>
<evidence type="ECO:0000313" key="7">
    <source>
        <dbReference type="Proteomes" id="UP000287033"/>
    </source>
</evidence>
<dbReference type="AlphaFoldDB" id="A0A401RJ58"/>
<keyword evidence="7" id="KW-1185">Reference proteome</keyword>
<dbReference type="PRINTS" id="PR00080">
    <property type="entry name" value="SDRFAMILY"/>
</dbReference>
<dbReference type="OrthoDB" id="5545019at2759"/>
<organism evidence="6 7">
    <name type="scientific">Chiloscyllium punctatum</name>
    <name type="common">Brownbanded bambooshark</name>
    <name type="synonym">Hemiscyllium punctatum</name>
    <dbReference type="NCBI Taxonomy" id="137246"/>
    <lineage>
        <taxon>Eukaryota</taxon>
        <taxon>Metazoa</taxon>
        <taxon>Chordata</taxon>
        <taxon>Craniata</taxon>
        <taxon>Vertebrata</taxon>
        <taxon>Chondrichthyes</taxon>
        <taxon>Elasmobranchii</taxon>
        <taxon>Galeomorphii</taxon>
        <taxon>Galeoidea</taxon>
        <taxon>Orectolobiformes</taxon>
        <taxon>Hemiscylliidae</taxon>
        <taxon>Chiloscyllium</taxon>
    </lineage>
</organism>
<evidence type="ECO:0000256" key="4">
    <source>
        <dbReference type="RuleBase" id="RU000363"/>
    </source>
</evidence>
<keyword evidence="2" id="KW-0752">Steroid biosynthesis</keyword>
<dbReference type="InterPro" id="IPR002347">
    <property type="entry name" value="SDR_fam"/>
</dbReference>
<dbReference type="OMA" id="FCASATW"/>
<proteinExistence type="inferred from homology"/>
<keyword evidence="5" id="KW-1133">Transmembrane helix</keyword>
<dbReference type="CDD" id="cd05356">
    <property type="entry name" value="17beta-HSD1_like_SDR_c"/>
    <property type="match status" value="1"/>
</dbReference>
<evidence type="ECO:0000256" key="2">
    <source>
        <dbReference type="ARBA" id="ARBA00022955"/>
    </source>
</evidence>
<dbReference type="PANTHER" id="PTHR43899:SF10">
    <property type="entry name" value="20BETA-HYDROXYSTEROID DEHYDROGENASE TYPE 2"/>
    <property type="match status" value="1"/>
</dbReference>
<dbReference type="EMBL" id="BEZZ01001387">
    <property type="protein sequence ID" value="GCC18182.1"/>
    <property type="molecule type" value="Genomic_DNA"/>
</dbReference>
<evidence type="ECO:0000256" key="5">
    <source>
        <dbReference type="SAM" id="Phobius"/>
    </source>
</evidence>
<accession>A0A401RJ58</accession>
<dbReference type="SUPFAM" id="SSF51735">
    <property type="entry name" value="NAD(P)-binding Rossmann-fold domains"/>
    <property type="match status" value="1"/>
</dbReference>
<dbReference type="PRINTS" id="PR00081">
    <property type="entry name" value="GDHRDH"/>
</dbReference>
<dbReference type="Proteomes" id="UP000287033">
    <property type="component" value="Unassembled WGS sequence"/>
</dbReference>
<protein>
    <submittedName>
        <fullName evidence="6">Uncharacterized protein</fullName>
    </submittedName>
</protein>
<comment type="caution">
    <text evidence="6">The sequence shown here is derived from an EMBL/GenBank/DDBJ whole genome shotgun (WGS) entry which is preliminary data.</text>
</comment>
<keyword evidence="5" id="KW-0812">Transmembrane</keyword>
<dbReference type="GO" id="GO:0016491">
    <property type="term" value="F:oxidoreductase activity"/>
    <property type="evidence" value="ECO:0007669"/>
    <property type="project" value="UniProtKB-KW"/>
</dbReference>
<keyword evidence="3" id="KW-0560">Oxidoreductase</keyword>
<evidence type="ECO:0000256" key="1">
    <source>
        <dbReference type="ARBA" id="ARBA00022857"/>
    </source>
</evidence>
<dbReference type="GO" id="GO:0005783">
    <property type="term" value="C:endoplasmic reticulum"/>
    <property type="evidence" value="ECO:0007669"/>
    <property type="project" value="TreeGrafter"/>
</dbReference>
<gene>
    <name evidence="6" type="ORF">chiPu_0017839</name>
</gene>
<keyword evidence="2" id="KW-0443">Lipid metabolism</keyword>